<reference evidence="2" key="1">
    <citation type="journal article" date="2019" name="Int. J. Syst. Evol. Microbiol.">
        <title>The Global Catalogue of Microorganisms (GCM) 10K type strain sequencing project: providing services to taxonomists for standard genome sequencing and annotation.</title>
        <authorList>
            <consortium name="The Broad Institute Genomics Platform"/>
            <consortium name="The Broad Institute Genome Sequencing Center for Infectious Disease"/>
            <person name="Wu L."/>
            <person name="Ma J."/>
        </authorList>
    </citation>
    <scope>NUCLEOTIDE SEQUENCE [LARGE SCALE GENOMIC DNA]</scope>
    <source>
        <strain evidence="2">NBRC 108730</strain>
    </source>
</reference>
<accession>A0ABQ6JFG5</accession>
<dbReference type="InterPro" id="IPR017850">
    <property type="entry name" value="Alkaline_phosphatase_core_sf"/>
</dbReference>
<dbReference type="EMBL" id="BSUZ01000001">
    <property type="protein sequence ID" value="GMA86933.1"/>
    <property type="molecule type" value="Genomic_DNA"/>
</dbReference>
<proteinExistence type="predicted"/>
<dbReference type="SUPFAM" id="SSF53649">
    <property type="entry name" value="Alkaline phosphatase-like"/>
    <property type="match status" value="1"/>
</dbReference>
<dbReference type="Gene3D" id="3.40.720.10">
    <property type="entry name" value="Alkaline Phosphatase, subunit A"/>
    <property type="match status" value="1"/>
</dbReference>
<protein>
    <submittedName>
        <fullName evidence="1">Uncharacterized protein</fullName>
    </submittedName>
</protein>
<evidence type="ECO:0000313" key="2">
    <source>
        <dbReference type="Proteomes" id="UP001157017"/>
    </source>
</evidence>
<comment type="caution">
    <text evidence="1">The sequence shown here is derived from an EMBL/GenBank/DDBJ whole genome shotgun (WGS) entry which is preliminary data.</text>
</comment>
<gene>
    <name evidence="1" type="ORF">GCM10025868_21830</name>
</gene>
<organism evidence="1 2">
    <name type="scientific">Angustibacter aerolatus</name>
    <dbReference type="NCBI Taxonomy" id="1162965"/>
    <lineage>
        <taxon>Bacteria</taxon>
        <taxon>Bacillati</taxon>
        <taxon>Actinomycetota</taxon>
        <taxon>Actinomycetes</taxon>
        <taxon>Kineosporiales</taxon>
        <taxon>Kineosporiaceae</taxon>
    </lineage>
</organism>
<evidence type="ECO:0000313" key="1">
    <source>
        <dbReference type="EMBL" id="GMA86933.1"/>
    </source>
</evidence>
<sequence>MVVGVTGVRWSDVGPSTPTLQRLAQTGALADVAVRSVRTATCPVEGWLALSAGRRAGDAKDPRAVVAGNQVCRALPAVSGESGESGGGAGVVQDWNRYVAAATAEKFSAQPGLLGDTLAAAGTCGTAVGPGAAVALARSDGTVGSYLPADAVAQVPATLGERPLTVVDVGSVRDPADAPRGDAEQGVATVPGDRATQVAAADARIGAALAGLPADARVLVVSLADSGRTPHLQLLAATGPGFPAGWVRTGSTRQTALVQATDLTPTVLDLLGVPGPRRSSARGCGR</sequence>
<dbReference type="Proteomes" id="UP001157017">
    <property type="component" value="Unassembled WGS sequence"/>
</dbReference>
<keyword evidence="2" id="KW-1185">Reference proteome</keyword>
<name>A0ABQ6JFG5_9ACTN</name>